<proteinExistence type="predicted"/>
<reference evidence="3" key="1">
    <citation type="submission" date="2014-12" db="EMBL/GenBank/DDBJ databases">
        <title>Insight into the proteome of Arion vulgaris.</title>
        <authorList>
            <person name="Aradska J."/>
            <person name="Bulat T."/>
            <person name="Smidak R."/>
            <person name="Sarate P."/>
            <person name="Gangsoo J."/>
            <person name="Sialana F."/>
            <person name="Bilban M."/>
            <person name="Lubec G."/>
        </authorList>
    </citation>
    <scope>NUCLEOTIDE SEQUENCE</scope>
    <source>
        <tissue evidence="3">Skin</tissue>
    </source>
</reference>
<evidence type="ECO:0000259" key="2">
    <source>
        <dbReference type="PROSITE" id="PS50025"/>
    </source>
</evidence>
<protein>
    <recommendedName>
        <fullName evidence="2">Laminin G domain-containing protein</fullName>
    </recommendedName>
</protein>
<comment type="caution">
    <text evidence="1">Lacks conserved residue(s) required for the propagation of feature annotation.</text>
</comment>
<evidence type="ECO:0000256" key="1">
    <source>
        <dbReference type="PROSITE-ProRule" id="PRU00122"/>
    </source>
</evidence>
<dbReference type="InterPro" id="IPR013320">
    <property type="entry name" value="ConA-like_dom_sf"/>
</dbReference>
<gene>
    <name evidence="3" type="primary">ORF25668</name>
</gene>
<name>A0A0B6YIJ0_9EUPU</name>
<sequence>GYPILMIDHGTGVAILTLDGKDKHGTQLLQKLNDGKWHHLDINRNGKIVELVVDKCIDAMDQNRFVNDDRACRVRMETPGENIFLNVNTHLHLGGIHTTAKLRHLGNRGIVGFTGC</sequence>
<accession>A0A0B6YIJ0</accession>
<feature type="domain" description="Laminin G" evidence="2">
    <location>
        <begin position="1"/>
        <end position="116"/>
    </location>
</feature>
<dbReference type="CDD" id="cd00110">
    <property type="entry name" value="LamG"/>
    <property type="match status" value="1"/>
</dbReference>
<dbReference type="Gene3D" id="2.60.120.200">
    <property type="match status" value="1"/>
</dbReference>
<feature type="non-terminal residue" evidence="3">
    <location>
        <position position="116"/>
    </location>
</feature>
<organism evidence="3">
    <name type="scientific">Arion vulgaris</name>
    <dbReference type="NCBI Taxonomy" id="1028688"/>
    <lineage>
        <taxon>Eukaryota</taxon>
        <taxon>Metazoa</taxon>
        <taxon>Spiralia</taxon>
        <taxon>Lophotrochozoa</taxon>
        <taxon>Mollusca</taxon>
        <taxon>Gastropoda</taxon>
        <taxon>Heterobranchia</taxon>
        <taxon>Euthyneura</taxon>
        <taxon>Panpulmonata</taxon>
        <taxon>Eupulmonata</taxon>
        <taxon>Stylommatophora</taxon>
        <taxon>Helicina</taxon>
        <taxon>Arionoidea</taxon>
        <taxon>Arionidae</taxon>
        <taxon>Arion</taxon>
    </lineage>
</organism>
<feature type="non-terminal residue" evidence="3">
    <location>
        <position position="1"/>
    </location>
</feature>
<dbReference type="EMBL" id="HACG01008766">
    <property type="protein sequence ID" value="CEK55631.1"/>
    <property type="molecule type" value="Transcribed_RNA"/>
</dbReference>
<dbReference type="Pfam" id="PF02210">
    <property type="entry name" value="Laminin_G_2"/>
    <property type="match status" value="1"/>
</dbReference>
<evidence type="ECO:0000313" key="3">
    <source>
        <dbReference type="EMBL" id="CEK55631.1"/>
    </source>
</evidence>
<dbReference type="SUPFAM" id="SSF49899">
    <property type="entry name" value="Concanavalin A-like lectins/glucanases"/>
    <property type="match status" value="1"/>
</dbReference>
<dbReference type="PROSITE" id="PS50025">
    <property type="entry name" value="LAM_G_DOMAIN"/>
    <property type="match status" value="1"/>
</dbReference>
<dbReference type="AlphaFoldDB" id="A0A0B6YIJ0"/>
<dbReference type="InterPro" id="IPR001791">
    <property type="entry name" value="Laminin_G"/>
</dbReference>